<evidence type="ECO:0000313" key="3">
    <source>
        <dbReference type="EMBL" id="MBK6265105.1"/>
    </source>
</evidence>
<evidence type="ECO:0000313" key="4">
    <source>
        <dbReference type="Proteomes" id="UP000611723"/>
    </source>
</evidence>
<gene>
    <name evidence="3" type="ORF">JKA74_08650</name>
</gene>
<reference evidence="3" key="1">
    <citation type="submission" date="2021-01" db="EMBL/GenBank/DDBJ databases">
        <title>Marivirga aurantiaca sp. nov., isolated from intertidal surface sediments.</title>
        <authorList>
            <person name="Zhang M."/>
        </authorList>
    </citation>
    <scope>NUCLEOTIDE SEQUENCE</scope>
    <source>
        <strain evidence="3">S37H4</strain>
    </source>
</reference>
<dbReference type="Proteomes" id="UP000611723">
    <property type="component" value="Unassembled WGS sequence"/>
</dbReference>
<evidence type="ECO:0000259" key="2">
    <source>
        <dbReference type="PROSITE" id="PS50930"/>
    </source>
</evidence>
<keyword evidence="1" id="KW-0472">Membrane</keyword>
<dbReference type="InterPro" id="IPR046947">
    <property type="entry name" value="LytR-like"/>
</dbReference>
<dbReference type="AlphaFoldDB" id="A0A935C7T0"/>
<dbReference type="GO" id="GO:0003677">
    <property type="term" value="F:DNA binding"/>
    <property type="evidence" value="ECO:0007669"/>
    <property type="project" value="InterPro"/>
</dbReference>
<dbReference type="PANTHER" id="PTHR37299:SF1">
    <property type="entry name" value="STAGE 0 SPORULATION PROTEIN A HOMOLOG"/>
    <property type="match status" value="1"/>
</dbReference>
<keyword evidence="1" id="KW-1133">Transmembrane helix</keyword>
<protein>
    <submittedName>
        <fullName evidence="3">LytTR family transcriptional regulator</fullName>
    </submittedName>
</protein>
<feature type="transmembrane region" description="Helical" evidence="1">
    <location>
        <begin position="29"/>
        <end position="46"/>
    </location>
</feature>
<name>A0A935C7T0_9BACT</name>
<sequence>MDSQKGGIIMAHSIVQGSVPEIKANTNKMLIGLSVAFLFIGGLTILQDLAESYRSGYAFYFSESLLFKTIWLLFIPILTILHHRLERENLESLRKITLYIAAPIVIHFLLVPFIAFGFSGLFFEGRYGLYKFFSYTLAHDFYKLVIIYAGFVLSYKFFQKDSTISASVQENAVLNKMIINNGKDNTIVCVEDILQITSASPYVFIHLENKKHLHSETLKSICQQLDSNIFIRVHKSTMVNVAKVQSFKSRLNGDYDLLLKNGDTVRLSRTYAANFKKHFKTSPYNSKEKH</sequence>
<dbReference type="RefSeq" id="WP_201430785.1">
    <property type="nucleotide sequence ID" value="NZ_JAEQBW010000003.1"/>
</dbReference>
<dbReference type="Gene3D" id="2.40.50.1020">
    <property type="entry name" value="LytTr DNA-binding domain"/>
    <property type="match status" value="1"/>
</dbReference>
<dbReference type="PANTHER" id="PTHR37299">
    <property type="entry name" value="TRANSCRIPTIONAL REGULATOR-RELATED"/>
    <property type="match status" value="1"/>
</dbReference>
<dbReference type="GO" id="GO:0000156">
    <property type="term" value="F:phosphorelay response regulator activity"/>
    <property type="evidence" value="ECO:0007669"/>
    <property type="project" value="InterPro"/>
</dbReference>
<dbReference type="SMART" id="SM00850">
    <property type="entry name" value="LytTR"/>
    <property type="match status" value="1"/>
</dbReference>
<comment type="caution">
    <text evidence="3">The sequence shown here is derived from an EMBL/GenBank/DDBJ whole genome shotgun (WGS) entry which is preliminary data.</text>
</comment>
<dbReference type="InterPro" id="IPR007492">
    <property type="entry name" value="LytTR_DNA-bd_dom"/>
</dbReference>
<keyword evidence="1" id="KW-0812">Transmembrane</keyword>
<proteinExistence type="predicted"/>
<feature type="domain" description="HTH LytTR-type" evidence="2">
    <location>
        <begin position="192"/>
        <end position="281"/>
    </location>
</feature>
<keyword evidence="4" id="KW-1185">Reference proteome</keyword>
<evidence type="ECO:0000256" key="1">
    <source>
        <dbReference type="SAM" id="Phobius"/>
    </source>
</evidence>
<dbReference type="Pfam" id="PF04397">
    <property type="entry name" value="LytTR"/>
    <property type="match status" value="1"/>
</dbReference>
<accession>A0A935C7T0</accession>
<dbReference type="EMBL" id="JAEQBW010000003">
    <property type="protein sequence ID" value="MBK6265105.1"/>
    <property type="molecule type" value="Genomic_DNA"/>
</dbReference>
<feature type="transmembrane region" description="Helical" evidence="1">
    <location>
        <begin position="66"/>
        <end position="85"/>
    </location>
</feature>
<dbReference type="PROSITE" id="PS50930">
    <property type="entry name" value="HTH_LYTTR"/>
    <property type="match status" value="1"/>
</dbReference>
<organism evidence="3 4">
    <name type="scientific">Marivirga aurantiaca</name>
    <dbReference type="NCBI Taxonomy" id="2802615"/>
    <lineage>
        <taxon>Bacteria</taxon>
        <taxon>Pseudomonadati</taxon>
        <taxon>Bacteroidota</taxon>
        <taxon>Cytophagia</taxon>
        <taxon>Cytophagales</taxon>
        <taxon>Marivirgaceae</taxon>
        <taxon>Marivirga</taxon>
    </lineage>
</organism>
<feature type="transmembrane region" description="Helical" evidence="1">
    <location>
        <begin position="141"/>
        <end position="158"/>
    </location>
</feature>
<feature type="transmembrane region" description="Helical" evidence="1">
    <location>
        <begin position="97"/>
        <end position="121"/>
    </location>
</feature>